<dbReference type="FunFam" id="3.40.50.300:FF:000218">
    <property type="entry name" value="Multidrug ABC transporter ATP-binding protein"/>
    <property type="match status" value="1"/>
</dbReference>
<comment type="similarity">
    <text evidence="2">Belongs to the ABC transporter superfamily. ABCB family. Mitochondrial peptide exporter (TC 3.A.1.212) subfamily.</text>
</comment>
<dbReference type="CDD" id="cd18573">
    <property type="entry name" value="ABC_6TM_ABCB10_like"/>
    <property type="match status" value="1"/>
</dbReference>
<dbReference type="InterPro" id="IPR039421">
    <property type="entry name" value="Type_1_exporter"/>
</dbReference>
<dbReference type="InterPro" id="IPR003439">
    <property type="entry name" value="ABC_transporter-like_ATP-bd"/>
</dbReference>
<evidence type="ECO:0008006" key="14">
    <source>
        <dbReference type="Google" id="ProtNLM"/>
    </source>
</evidence>
<dbReference type="InterPro" id="IPR011527">
    <property type="entry name" value="ABC1_TM_dom"/>
</dbReference>
<dbReference type="InterPro" id="IPR036640">
    <property type="entry name" value="ABC1_TM_sf"/>
</dbReference>
<feature type="domain" description="ABC transporter" evidence="10">
    <location>
        <begin position="545"/>
        <end position="782"/>
    </location>
</feature>
<evidence type="ECO:0000256" key="4">
    <source>
        <dbReference type="ARBA" id="ARBA00022741"/>
    </source>
</evidence>
<keyword evidence="13" id="KW-1185">Reference proteome</keyword>
<dbReference type="FunCoup" id="A0A7C8MWJ2">
    <property type="interactions" value="430"/>
</dbReference>
<dbReference type="Pfam" id="PF00664">
    <property type="entry name" value="ABC_membrane"/>
    <property type="match status" value="1"/>
</dbReference>
<feature type="region of interest" description="Disordered" evidence="8">
    <location>
        <begin position="785"/>
        <end position="835"/>
    </location>
</feature>
<comment type="caution">
    <text evidence="12">The sequence shown here is derived from an EMBL/GenBank/DDBJ whole genome shotgun (WGS) entry which is preliminary data.</text>
</comment>
<dbReference type="GO" id="GO:0005743">
    <property type="term" value="C:mitochondrial inner membrane"/>
    <property type="evidence" value="ECO:0007669"/>
    <property type="project" value="TreeGrafter"/>
</dbReference>
<proteinExistence type="inferred from homology"/>
<dbReference type="OrthoDB" id="6500128at2759"/>
<dbReference type="InParanoid" id="A0A7C8MWJ2"/>
<accession>A0A7C8MWJ2</accession>
<dbReference type="GO" id="GO:0005524">
    <property type="term" value="F:ATP binding"/>
    <property type="evidence" value="ECO:0007669"/>
    <property type="project" value="UniProtKB-KW"/>
</dbReference>
<dbReference type="PROSITE" id="PS00211">
    <property type="entry name" value="ABC_TRANSPORTER_1"/>
    <property type="match status" value="1"/>
</dbReference>
<feature type="region of interest" description="Disordered" evidence="8">
    <location>
        <begin position="137"/>
        <end position="160"/>
    </location>
</feature>
<dbReference type="SUPFAM" id="SSF52540">
    <property type="entry name" value="P-loop containing nucleoside triphosphate hydrolases"/>
    <property type="match status" value="1"/>
</dbReference>
<feature type="transmembrane region" description="Helical" evidence="9">
    <location>
        <begin position="371"/>
        <end position="390"/>
    </location>
</feature>
<protein>
    <recommendedName>
        <fullName evidence="14">ABC transporter domain-containing protein</fullName>
    </recommendedName>
</protein>
<feature type="compositionally biased region" description="Acidic residues" evidence="8">
    <location>
        <begin position="806"/>
        <end position="835"/>
    </location>
</feature>
<feature type="transmembrane region" description="Helical" evidence="9">
    <location>
        <begin position="348"/>
        <end position="365"/>
    </location>
</feature>
<dbReference type="Proteomes" id="UP000481858">
    <property type="component" value="Unassembled WGS sequence"/>
</dbReference>
<dbReference type="InterPro" id="IPR027417">
    <property type="entry name" value="P-loop_NTPase"/>
</dbReference>
<keyword evidence="4" id="KW-0547">Nucleotide-binding</keyword>
<dbReference type="PROSITE" id="PS50893">
    <property type="entry name" value="ABC_TRANSPORTER_2"/>
    <property type="match status" value="1"/>
</dbReference>
<dbReference type="Gene3D" id="3.40.50.300">
    <property type="entry name" value="P-loop containing nucleotide triphosphate hydrolases"/>
    <property type="match status" value="1"/>
</dbReference>
<feature type="transmembrane region" description="Helical" evidence="9">
    <location>
        <begin position="222"/>
        <end position="245"/>
    </location>
</feature>
<keyword evidence="7 9" id="KW-0472">Membrane</keyword>
<evidence type="ECO:0000259" key="10">
    <source>
        <dbReference type="PROSITE" id="PS50893"/>
    </source>
</evidence>
<dbReference type="GO" id="GO:0015421">
    <property type="term" value="F:ABC-type oligopeptide transporter activity"/>
    <property type="evidence" value="ECO:0007669"/>
    <property type="project" value="TreeGrafter"/>
</dbReference>
<dbReference type="PANTHER" id="PTHR43394">
    <property type="entry name" value="ATP-DEPENDENT PERMEASE MDL1, MITOCHONDRIAL"/>
    <property type="match status" value="1"/>
</dbReference>
<dbReference type="InterPro" id="IPR017871">
    <property type="entry name" value="ABC_transporter-like_CS"/>
</dbReference>
<evidence type="ECO:0000259" key="11">
    <source>
        <dbReference type="PROSITE" id="PS50929"/>
    </source>
</evidence>
<gene>
    <name evidence="12" type="ORF">GQX73_g2340</name>
</gene>
<feature type="domain" description="ABC transmembrane type-1" evidence="11">
    <location>
        <begin position="225"/>
        <end position="512"/>
    </location>
</feature>
<feature type="transmembrane region" description="Helical" evidence="9">
    <location>
        <begin position="265"/>
        <end position="294"/>
    </location>
</feature>
<organism evidence="12 13">
    <name type="scientific">Xylaria multiplex</name>
    <dbReference type="NCBI Taxonomy" id="323545"/>
    <lineage>
        <taxon>Eukaryota</taxon>
        <taxon>Fungi</taxon>
        <taxon>Dikarya</taxon>
        <taxon>Ascomycota</taxon>
        <taxon>Pezizomycotina</taxon>
        <taxon>Sordariomycetes</taxon>
        <taxon>Xylariomycetidae</taxon>
        <taxon>Xylariales</taxon>
        <taxon>Xylariaceae</taxon>
        <taxon>Xylaria</taxon>
    </lineage>
</organism>
<keyword evidence="6 9" id="KW-1133">Transmembrane helix</keyword>
<evidence type="ECO:0000256" key="3">
    <source>
        <dbReference type="ARBA" id="ARBA00022692"/>
    </source>
</evidence>
<feature type="transmembrane region" description="Helical" evidence="9">
    <location>
        <begin position="492"/>
        <end position="511"/>
    </location>
</feature>
<evidence type="ECO:0000256" key="9">
    <source>
        <dbReference type="SAM" id="Phobius"/>
    </source>
</evidence>
<dbReference type="PROSITE" id="PS50929">
    <property type="entry name" value="ABC_TM1F"/>
    <property type="match status" value="1"/>
</dbReference>
<dbReference type="SMART" id="SM00382">
    <property type="entry name" value="AAA"/>
    <property type="match status" value="1"/>
</dbReference>
<keyword evidence="3 9" id="KW-0812">Transmembrane</keyword>
<evidence type="ECO:0000256" key="2">
    <source>
        <dbReference type="ARBA" id="ARBA00005580"/>
    </source>
</evidence>
<evidence type="ECO:0000313" key="13">
    <source>
        <dbReference type="Proteomes" id="UP000481858"/>
    </source>
</evidence>
<feature type="transmembrane region" description="Helical" evidence="9">
    <location>
        <begin position="453"/>
        <end position="472"/>
    </location>
</feature>
<evidence type="ECO:0000256" key="1">
    <source>
        <dbReference type="ARBA" id="ARBA00004141"/>
    </source>
</evidence>
<dbReference type="Pfam" id="PF00005">
    <property type="entry name" value="ABC_tran"/>
    <property type="match status" value="1"/>
</dbReference>
<sequence>MIAVDFNMVSAPVRHALLPLPQRGSAIANLVARPSLQPRHTTFFSPFSPFAQTGIADVGGPSHAQPLSTSSLATPSRRTTNRPNPADSSPLLKAITSPCIRASTARQFSVTRIYQKDIRKDIQSNSPDAPKNATLIASRSGDVGGNGATVPTGAAANKSPRSENLATTLEQQHNLNSSLEKGTKAGRLNLRARLTKEKDEARKWSTLKEVWRLLRIARRETWPLLGAVSLLLVSSAVTISVPLTIGKVMNLATSDSAESTIFGLTLYQFFPALALVFTIGAAANFGRIVLLRVIGERVVSRLRSLLYRKTLAQEGEFFDANKVGDLTSRFIADTTIVGKSITQNVSDGLRSIISCTASFIAMAWISPSLVLTIFLAAPFIGAGTIVYSRIARRLATQSQKALGALNKIGNERLESIRTIQAFAGESQEVGRYNTQVRKLFNIGKTQALTDARFFALNGWLGNMIVIGLLWHGGSLVREGFLTLGDLTTFMMYAVYAGTSVIGVTSFLSELMKGVGAATRLFELEDRKPAIAPTRGVPVQSAKGLIEFSGVSFAYPTRPDNQIFKNMSFSIPGGSNVCIVGPSGGGKSTVTSLLLRFYDLDSGSIRVNGVDIATMNAKSLRRHIGVVAQEPVLFSGTIAENIAYSNPRADRAAIVQAASRANCTFISKLQKGLDTEVGSRGTQLSGGQKQRIAIARALLKNPDILILDEATSALDAESEVAVNAALAQLMSGNMTTISIAHRLSTIKRSDIIIVLNNEGSVAETGSYTGLSADKDSAFSKLMEWQMTGGENPSPPAPSHRLLHNVDTEAEMTEEEYEAIDEEEVDDVEKEDEQQRK</sequence>
<feature type="compositionally biased region" description="Polar residues" evidence="8">
    <location>
        <begin position="65"/>
        <end position="87"/>
    </location>
</feature>
<feature type="region of interest" description="Disordered" evidence="8">
    <location>
        <begin position="55"/>
        <end position="91"/>
    </location>
</feature>
<dbReference type="GO" id="GO:0090374">
    <property type="term" value="P:oligopeptide export from mitochondrion"/>
    <property type="evidence" value="ECO:0007669"/>
    <property type="project" value="TreeGrafter"/>
</dbReference>
<dbReference type="EMBL" id="WUBL01000015">
    <property type="protein sequence ID" value="KAF2971211.1"/>
    <property type="molecule type" value="Genomic_DNA"/>
</dbReference>
<keyword evidence="5" id="KW-0067">ATP-binding</keyword>
<dbReference type="SUPFAM" id="SSF90123">
    <property type="entry name" value="ABC transporter transmembrane region"/>
    <property type="match status" value="1"/>
</dbReference>
<evidence type="ECO:0000256" key="7">
    <source>
        <dbReference type="ARBA" id="ARBA00023136"/>
    </source>
</evidence>
<reference evidence="12 13" key="1">
    <citation type="submission" date="2019-12" db="EMBL/GenBank/DDBJ databases">
        <title>Draft genome sequence of the ascomycete Xylaria multiplex DSM 110363.</title>
        <authorList>
            <person name="Buettner E."/>
            <person name="Kellner H."/>
        </authorList>
    </citation>
    <scope>NUCLEOTIDE SEQUENCE [LARGE SCALE GENOMIC DNA]</scope>
    <source>
        <strain evidence="12 13">DSM 110363</strain>
    </source>
</reference>
<dbReference type="AlphaFoldDB" id="A0A7C8MWJ2"/>
<dbReference type="InterPro" id="IPR003593">
    <property type="entry name" value="AAA+_ATPase"/>
</dbReference>
<comment type="subcellular location">
    <subcellularLocation>
        <location evidence="1">Membrane</location>
        <topology evidence="1">Multi-pass membrane protein</topology>
    </subcellularLocation>
</comment>
<dbReference type="GO" id="GO:0016887">
    <property type="term" value="F:ATP hydrolysis activity"/>
    <property type="evidence" value="ECO:0007669"/>
    <property type="project" value="InterPro"/>
</dbReference>
<name>A0A7C8MWJ2_9PEZI</name>
<evidence type="ECO:0000256" key="5">
    <source>
        <dbReference type="ARBA" id="ARBA00022840"/>
    </source>
</evidence>
<dbReference type="Gene3D" id="1.20.1560.10">
    <property type="entry name" value="ABC transporter type 1, transmembrane domain"/>
    <property type="match status" value="1"/>
</dbReference>
<evidence type="ECO:0000256" key="6">
    <source>
        <dbReference type="ARBA" id="ARBA00022989"/>
    </source>
</evidence>
<evidence type="ECO:0000256" key="8">
    <source>
        <dbReference type="SAM" id="MobiDB-lite"/>
    </source>
</evidence>
<evidence type="ECO:0000313" key="12">
    <source>
        <dbReference type="EMBL" id="KAF2971211.1"/>
    </source>
</evidence>
<dbReference type="PANTHER" id="PTHR43394:SF1">
    <property type="entry name" value="ATP-BINDING CASSETTE SUB-FAMILY B MEMBER 10, MITOCHONDRIAL"/>
    <property type="match status" value="1"/>
</dbReference>